<evidence type="ECO:0000256" key="1">
    <source>
        <dbReference type="SAM" id="MobiDB-lite"/>
    </source>
</evidence>
<organism evidence="2 3">
    <name type="scientific">Diploptera punctata</name>
    <name type="common">Pacific beetle cockroach</name>
    <dbReference type="NCBI Taxonomy" id="6984"/>
    <lineage>
        <taxon>Eukaryota</taxon>
        <taxon>Metazoa</taxon>
        <taxon>Ecdysozoa</taxon>
        <taxon>Arthropoda</taxon>
        <taxon>Hexapoda</taxon>
        <taxon>Insecta</taxon>
        <taxon>Pterygota</taxon>
        <taxon>Neoptera</taxon>
        <taxon>Polyneoptera</taxon>
        <taxon>Dictyoptera</taxon>
        <taxon>Blattodea</taxon>
        <taxon>Blaberoidea</taxon>
        <taxon>Blaberidae</taxon>
        <taxon>Diplopterinae</taxon>
        <taxon>Diploptera</taxon>
    </lineage>
</organism>
<feature type="non-terminal residue" evidence="2">
    <location>
        <position position="1"/>
    </location>
</feature>
<dbReference type="AlphaFoldDB" id="A0AAD7Z5S1"/>
<dbReference type="Proteomes" id="UP001233999">
    <property type="component" value="Unassembled WGS sequence"/>
</dbReference>
<evidence type="ECO:0000313" key="3">
    <source>
        <dbReference type="Proteomes" id="UP001233999"/>
    </source>
</evidence>
<evidence type="ECO:0000313" key="2">
    <source>
        <dbReference type="EMBL" id="KAJ9573983.1"/>
    </source>
</evidence>
<keyword evidence="3" id="KW-1185">Reference proteome</keyword>
<feature type="non-terminal residue" evidence="2">
    <location>
        <position position="78"/>
    </location>
</feature>
<reference evidence="2" key="2">
    <citation type="submission" date="2023-05" db="EMBL/GenBank/DDBJ databases">
        <authorList>
            <person name="Fouks B."/>
        </authorList>
    </citation>
    <scope>NUCLEOTIDE SEQUENCE</scope>
    <source>
        <strain evidence="2">Stay&amp;Tobe</strain>
        <tissue evidence="2">Testes</tissue>
    </source>
</reference>
<protein>
    <submittedName>
        <fullName evidence="2">Uncharacterized protein</fullName>
    </submittedName>
</protein>
<reference evidence="2" key="1">
    <citation type="journal article" date="2023" name="IScience">
        <title>Live-bearing cockroach genome reveals convergent evolutionary mechanisms linked to viviparity in insects and beyond.</title>
        <authorList>
            <person name="Fouks B."/>
            <person name="Harrison M.C."/>
            <person name="Mikhailova A.A."/>
            <person name="Marchal E."/>
            <person name="English S."/>
            <person name="Carruthers M."/>
            <person name="Jennings E.C."/>
            <person name="Chiamaka E.L."/>
            <person name="Frigard R.A."/>
            <person name="Pippel M."/>
            <person name="Attardo G.M."/>
            <person name="Benoit J.B."/>
            <person name="Bornberg-Bauer E."/>
            <person name="Tobe S.S."/>
        </authorList>
    </citation>
    <scope>NUCLEOTIDE SEQUENCE</scope>
    <source>
        <strain evidence="2">Stay&amp;Tobe</strain>
    </source>
</reference>
<name>A0AAD7Z5S1_DIPPU</name>
<comment type="caution">
    <text evidence="2">The sequence shown here is derived from an EMBL/GenBank/DDBJ whole genome shotgun (WGS) entry which is preliminary data.</text>
</comment>
<sequence>LGDGVVYPVRAQHQPSSYNSMGKNMDLGDGVTFPQRCVDEDTDTLLGTRQRWVEEAELDSPPFSSPHTALPPQAVVQS</sequence>
<gene>
    <name evidence="2" type="ORF">L9F63_008641</name>
</gene>
<accession>A0AAD7Z5S1</accession>
<feature type="region of interest" description="Disordered" evidence="1">
    <location>
        <begin position="57"/>
        <end position="78"/>
    </location>
</feature>
<proteinExistence type="predicted"/>
<dbReference type="EMBL" id="JASPKZ010010662">
    <property type="protein sequence ID" value="KAJ9573983.1"/>
    <property type="molecule type" value="Genomic_DNA"/>
</dbReference>